<gene>
    <name evidence="1" type="ORF">APZ42_009025</name>
</gene>
<organism evidence="1 2">
    <name type="scientific">Daphnia magna</name>
    <dbReference type="NCBI Taxonomy" id="35525"/>
    <lineage>
        <taxon>Eukaryota</taxon>
        <taxon>Metazoa</taxon>
        <taxon>Ecdysozoa</taxon>
        <taxon>Arthropoda</taxon>
        <taxon>Crustacea</taxon>
        <taxon>Branchiopoda</taxon>
        <taxon>Diplostraca</taxon>
        <taxon>Cladocera</taxon>
        <taxon>Anomopoda</taxon>
        <taxon>Daphniidae</taxon>
        <taxon>Daphnia</taxon>
    </lineage>
</organism>
<sequence length="57" mass="6646">MLFCLRLHQTGRNTYPRWQPRTTLFNENSGNVNEVTAKQYPKIGFGICILFFDFGGF</sequence>
<evidence type="ECO:0000313" key="2">
    <source>
        <dbReference type="Proteomes" id="UP000076858"/>
    </source>
</evidence>
<protein>
    <submittedName>
        <fullName evidence="1">Uncharacterized protein</fullName>
    </submittedName>
</protein>
<reference evidence="1 2" key="1">
    <citation type="submission" date="2016-03" db="EMBL/GenBank/DDBJ databases">
        <title>EvidentialGene: Evidence-directed Construction of Genes on Genomes.</title>
        <authorList>
            <person name="Gilbert D.G."/>
            <person name="Choi J.-H."/>
            <person name="Mockaitis K."/>
            <person name="Colbourne J."/>
            <person name="Pfrender M."/>
        </authorList>
    </citation>
    <scope>NUCLEOTIDE SEQUENCE [LARGE SCALE GENOMIC DNA]</scope>
    <source>
        <strain evidence="1 2">Xinb3</strain>
        <tissue evidence="1">Complete organism</tissue>
    </source>
</reference>
<dbReference type="Proteomes" id="UP000076858">
    <property type="component" value="Unassembled WGS sequence"/>
</dbReference>
<proteinExistence type="predicted"/>
<accession>A0A164E9E6</accession>
<dbReference type="EMBL" id="LRGB01024501">
    <property type="protein sequence ID" value="KZR96568.1"/>
    <property type="molecule type" value="Genomic_DNA"/>
</dbReference>
<evidence type="ECO:0000313" key="1">
    <source>
        <dbReference type="EMBL" id="KZR96568.1"/>
    </source>
</evidence>
<keyword evidence="2" id="KW-1185">Reference proteome</keyword>
<comment type="caution">
    <text evidence="1">The sequence shown here is derived from an EMBL/GenBank/DDBJ whole genome shotgun (WGS) entry which is preliminary data.</text>
</comment>
<dbReference type="AlphaFoldDB" id="A0A164E9E6"/>
<name>A0A164E9E6_9CRUS</name>